<evidence type="ECO:0000313" key="2">
    <source>
        <dbReference type="Proteomes" id="UP000029981"/>
    </source>
</evidence>
<dbReference type="AlphaFoldDB" id="A0A0A0K571"/>
<organism evidence="1 2">
    <name type="scientific">Cucumis sativus</name>
    <name type="common">Cucumber</name>
    <dbReference type="NCBI Taxonomy" id="3659"/>
    <lineage>
        <taxon>Eukaryota</taxon>
        <taxon>Viridiplantae</taxon>
        <taxon>Streptophyta</taxon>
        <taxon>Embryophyta</taxon>
        <taxon>Tracheophyta</taxon>
        <taxon>Spermatophyta</taxon>
        <taxon>Magnoliopsida</taxon>
        <taxon>eudicotyledons</taxon>
        <taxon>Gunneridae</taxon>
        <taxon>Pentapetalae</taxon>
        <taxon>rosids</taxon>
        <taxon>fabids</taxon>
        <taxon>Cucurbitales</taxon>
        <taxon>Cucurbitaceae</taxon>
        <taxon>Benincaseae</taxon>
        <taxon>Cucumis</taxon>
    </lineage>
</organism>
<name>A0A0A0K571_CUCSA</name>
<evidence type="ECO:0000313" key="1">
    <source>
        <dbReference type="EMBL" id="KGN44074.1"/>
    </source>
</evidence>
<proteinExistence type="predicted"/>
<reference evidence="1 2" key="3">
    <citation type="journal article" date="2010" name="BMC Genomics">
        <title>Transcriptome sequencing and comparative analysis of cucumber flowers with different sex types.</title>
        <authorList>
            <person name="Guo S."/>
            <person name="Zheng Y."/>
            <person name="Joung J.G."/>
            <person name="Liu S."/>
            <person name="Zhang Z."/>
            <person name="Crasta O.R."/>
            <person name="Sobral B.W."/>
            <person name="Xu Y."/>
            <person name="Huang S."/>
            <person name="Fei Z."/>
        </authorList>
    </citation>
    <scope>NUCLEOTIDE SEQUENCE [LARGE SCALE GENOMIC DNA]</scope>
    <source>
        <strain evidence="2">cv. 9930</strain>
    </source>
</reference>
<sequence length="68" mass="7589">MVACEQNMWLWRLHRPTKLKRSVALCFIGGGSVRDAQLYDGKRRSDVGEASTARRSDALPQWATLGLG</sequence>
<gene>
    <name evidence="1" type="ORF">Csa_7G168070</name>
</gene>
<keyword evidence="2" id="KW-1185">Reference proteome</keyword>
<dbReference type="eggNOG" id="KOG0017">
    <property type="taxonomic scope" value="Eukaryota"/>
</dbReference>
<dbReference type="EMBL" id="CM002928">
    <property type="protein sequence ID" value="KGN44074.1"/>
    <property type="molecule type" value="Genomic_DNA"/>
</dbReference>
<accession>A0A0A0K571</accession>
<dbReference type="Proteomes" id="UP000029981">
    <property type="component" value="Chromosome 7"/>
</dbReference>
<reference evidence="1 2" key="1">
    <citation type="journal article" date="2009" name="Nat. Genet.">
        <title>The genome of the cucumber, Cucumis sativus L.</title>
        <authorList>
            <person name="Huang S."/>
            <person name="Li R."/>
            <person name="Zhang Z."/>
            <person name="Li L."/>
            <person name="Gu X."/>
            <person name="Fan W."/>
            <person name="Lucas W.J."/>
            <person name="Wang X."/>
            <person name="Xie B."/>
            <person name="Ni P."/>
            <person name="Ren Y."/>
            <person name="Zhu H."/>
            <person name="Li J."/>
            <person name="Lin K."/>
            <person name="Jin W."/>
            <person name="Fei Z."/>
            <person name="Li G."/>
            <person name="Staub J."/>
            <person name="Kilian A."/>
            <person name="van der Vossen E.A."/>
            <person name="Wu Y."/>
            <person name="Guo J."/>
            <person name="He J."/>
            <person name="Jia Z."/>
            <person name="Ren Y."/>
            <person name="Tian G."/>
            <person name="Lu Y."/>
            <person name="Ruan J."/>
            <person name="Qian W."/>
            <person name="Wang M."/>
            <person name="Huang Q."/>
            <person name="Li B."/>
            <person name="Xuan Z."/>
            <person name="Cao J."/>
            <person name="Asan"/>
            <person name="Wu Z."/>
            <person name="Zhang J."/>
            <person name="Cai Q."/>
            <person name="Bai Y."/>
            <person name="Zhao B."/>
            <person name="Han Y."/>
            <person name="Li Y."/>
            <person name="Li X."/>
            <person name="Wang S."/>
            <person name="Shi Q."/>
            <person name="Liu S."/>
            <person name="Cho W.K."/>
            <person name="Kim J.Y."/>
            <person name="Xu Y."/>
            <person name="Heller-Uszynska K."/>
            <person name="Miao H."/>
            <person name="Cheng Z."/>
            <person name="Zhang S."/>
            <person name="Wu J."/>
            <person name="Yang Y."/>
            <person name="Kang H."/>
            <person name="Li M."/>
            <person name="Liang H."/>
            <person name="Ren X."/>
            <person name="Shi Z."/>
            <person name="Wen M."/>
            <person name="Jian M."/>
            <person name="Yang H."/>
            <person name="Zhang G."/>
            <person name="Yang Z."/>
            <person name="Chen R."/>
            <person name="Liu S."/>
            <person name="Li J."/>
            <person name="Ma L."/>
            <person name="Liu H."/>
            <person name="Zhou Y."/>
            <person name="Zhao J."/>
            <person name="Fang X."/>
            <person name="Li G."/>
            <person name="Fang L."/>
            <person name="Li Y."/>
            <person name="Liu D."/>
            <person name="Zheng H."/>
            <person name="Zhang Y."/>
            <person name="Qin N."/>
            <person name="Li Z."/>
            <person name="Yang G."/>
            <person name="Yang S."/>
            <person name="Bolund L."/>
            <person name="Kristiansen K."/>
            <person name="Zheng H."/>
            <person name="Li S."/>
            <person name="Zhang X."/>
            <person name="Yang H."/>
            <person name="Wang J."/>
            <person name="Sun R."/>
            <person name="Zhang B."/>
            <person name="Jiang S."/>
            <person name="Wang J."/>
            <person name="Du Y."/>
            <person name="Li S."/>
        </authorList>
    </citation>
    <scope>NUCLEOTIDE SEQUENCE [LARGE SCALE GENOMIC DNA]</scope>
    <source>
        <strain evidence="2">cv. 9930</strain>
    </source>
</reference>
<reference evidence="1 2" key="4">
    <citation type="journal article" date="2011" name="BMC Genomics">
        <title>RNA-Seq improves annotation of protein-coding genes in the cucumber genome.</title>
        <authorList>
            <person name="Li Z."/>
            <person name="Zhang Z."/>
            <person name="Yan P."/>
            <person name="Huang S."/>
            <person name="Fei Z."/>
            <person name="Lin K."/>
        </authorList>
    </citation>
    <scope>NUCLEOTIDE SEQUENCE [LARGE SCALE GENOMIC DNA]</scope>
    <source>
        <strain evidence="2">cv. 9930</strain>
    </source>
</reference>
<reference evidence="1 2" key="2">
    <citation type="journal article" date="2009" name="PLoS ONE">
        <title>An integrated genetic and cytogenetic map of the cucumber genome.</title>
        <authorList>
            <person name="Ren Y."/>
            <person name="Zhang Z."/>
            <person name="Liu J."/>
            <person name="Staub J.E."/>
            <person name="Han Y."/>
            <person name="Cheng Z."/>
            <person name="Li X."/>
            <person name="Lu J."/>
            <person name="Miao H."/>
            <person name="Kang H."/>
            <person name="Xie B."/>
            <person name="Gu X."/>
            <person name="Wang X."/>
            <person name="Du Y."/>
            <person name="Jin W."/>
            <person name="Huang S."/>
        </authorList>
    </citation>
    <scope>NUCLEOTIDE SEQUENCE [LARGE SCALE GENOMIC DNA]</scope>
    <source>
        <strain evidence="2">cv. 9930</strain>
    </source>
</reference>
<protein>
    <submittedName>
        <fullName evidence="1">Uncharacterized protein</fullName>
    </submittedName>
</protein>
<dbReference type="Gramene" id="KGN44074">
    <property type="protein sequence ID" value="KGN44074"/>
    <property type="gene ID" value="Csa_7G168070"/>
</dbReference>